<feature type="transmembrane region" description="Helical" evidence="10">
    <location>
        <begin position="560"/>
        <end position="582"/>
    </location>
</feature>
<evidence type="ECO:0000313" key="14">
    <source>
        <dbReference type="EMBL" id="CAB9530302.1"/>
    </source>
</evidence>
<feature type="transmembrane region" description="Helical" evidence="10">
    <location>
        <begin position="490"/>
        <end position="512"/>
    </location>
</feature>
<dbReference type="SUPFAM" id="SSF52087">
    <property type="entry name" value="CRAL/TRIO domain"/>
    <property type="match status" value="1"/>
</dbReference>
<dbReference type="InterPro" id="IPR036865">
    <property type="entry name" value="CRAL-TRIO_dom_sf"/>
</dbReference>
<keyword evidence="15" id="KW-1185">Reference proteome</keyword>
<proteinExistence type="predicted"/>
<evidence type="ECO:0000256" key="3">
    <source>
        <dbReference type="ARBA" id="ARBA00022989"/>
    </source>
</evidence>
<evidence type="ECO:0000256" key="6">
    <source>
        <dbReference type="ARBA" id="ARBA00023170"/>
    </source>
</evidence>
<evidence type="ECO:0000313" key="15">
    <source>
        <dbReference type="Proteomes" id="UP001153069"/>
    </source>
</evidence>
<evidence type="ECO:0000256" key="1">
    <source>
        <dbReference type="ARBA" id="ARBA00004141"/>
    </source>
</evidence>
<reference evidence="14" key="1">
    <citation type="submission" date="2020-06" db="EMBL/GenBank/DDBJ databases">
        <authorList>
            <consortium name="Plant Systems Biology data submission"/>
        </authorList>
    </citation>
    <scope>NUCLEOTIDE SEQUENCE</scope>
    <source>
        <strain evidence="14">D6</strain>
    </source>
</reference>
<keyword evidence="6" id="KW-0675">Receptor</keyword>
<evidence type="ECO:0000256" key="2">
    <source>
        <dbReference type="ARBA" id="ARBA00022692"/>
    </source>
</evidence>
<feature type="compositionally biased region" description="Basic residues" evidence="9">
    <location>
        <begin position="766"/>
        <end position="775"/>
    </location>
</feature>
<dbReference type="PANTHER" id="PTHR10519">
    <property type="entry name" value="GABA-B RECEPTOR"/>
    <property type="match status" value="1"/>
</dbReference>
<feature type="transmembrane region" description="Helical" evidence="10">
    <location>
        <begin position="524"/>
        <end position="548"/>
    </location>
</feature>
<dbReference type="CDD" id="cd00170">
    <property type="entry name" value="SEC14"/>
    <property type="match status" value="1"/>
</dbReference>
<dbReference type="PROSITE" id="PS50191">
    <property type="entry name" value="CRAL_TRIO"/>
    <property type="match status" value="1"/>
</dbReference>
<feature type="transmembrane region" description="Helical" evidence="10">
    <location>
        <begin position="343"/>
        <end position="362"/>
    </location>
</feature>
<keyword evidence="7" id="KW-0325">Glycoprotein</keyword>
<evidence type="ECO:0000259" key="13">
    <source>
        <dbReference type="PROSITE" id="PS50259"/>
    </source>
</evidence>
<evidence type="ECO:0000256" key="8">
    <source>
        <dbReference type="ARBA" id="ARBA00023224"/>
    </source>
</evidence>
<dbReference type="PROSITE" id="PS50259">
    <property type="entry name" value="G_PROTEIN_RECEP_F3_4"/>
    <property type="match status" value="1"/>
</dbReference>
<dbReference type="OrthoDB" id="1434354at2759"/>
<keyword evidence="4" id="KW-0297">G-protein coupled receptor</keyword>
<protein>
    <recommendedName>
        <fullName evidence="16">G-protein coupled receptors family 3 profile domain-containing protein</fullName>
    </recommendedName>
</protein>
<feature type="region of interest" description="Disordered" evidence="9">
    <location>
        <begin position="613"/>
        <end position="792"/>
    </location>
</feature>
<feature type="compositionally biased region" description="Low complexity" evidence="9">
    <location>
        <begin position="639"/>
        <end position="666"/>
    </location>
</feature>
<dbReference type="Pfam" id="PF00003">
    <property type="entry name" value="7tm_3"/>
    <property type="match status" value="1"/>
</dbReference>
<keyword evidence="5 10" id="KW-0472">Membrane</keyword>
<dbReference type="InterPro" id="IPR001251">
    <property type="entry name" value="CRAL-TRIO_dom"/>
</dbReference>
<evidence type="ECO:0000256" key="11">
    <source>
        <dbReference type="SAM" id="SignalP"/>
    </source>
</evidence>
<comment type="subcellular location">
    <subcellularLocation>
        <location evidence="1">Membrane</location>
        <topology evidence="1">Multi-pass membrane protein</topology>
    </subcellularLocation>
</comment>
<keyword evidence="3 10" id="KW-1133">Transmembrane helix</keyword>
<comment type="caution">
    <text evidence="14">The sequence shown here is derived from an EMBL/GenBank/DDBJ whole genome shotgun (WGS) entry which is preliminary data.</text>
</comment>
<dbReference type="EMBL" id="CAICTM010002821">
    <property type="protein sequence ID" value="CAB9530302.1"/>
    <property type="molecule type" value="Genomic_DNA"/>
</dbReference>
<name>A0A9N8EY75_9STRA</name>
<feature type="chain" id="PRO_5040445025" description="G-protein coupled receptors family 3 profile domain-containing protein" evidence="11">
    <location>
        <begin position="26"/>
        <end position="1254"/>
    </location>
</feature>
<evidence type="ECO:0000256" key="5">
    <source>
        <dbReference type="ARBA" id="ARBA00023136"/>
    </source>
</evidence>
<organism evidence="14 15">
    <name type="scientific">Seminavis robusta</name>
    <dbReference type="NCBI Taxonomy" id="568900"/>
    <lineage>
        <taxon>Eukaryota</taxon>
        <taxon>Sar</taxon>
        <taxon>Stramenopiles</taxon>
        <taxon>Ochrophyta</taxon>
        <taxon>Bacillariophyta</taxon>
        <taxon>Bacillariophyceae</taxon>
        <taxon>Bacillariophycidae</taxon>
        <taxon>Naviculales</taxon>
        <taxon>Naviculaceae</taxon>
        <taxon>Seminavis</taxon>
    </lineage>
</organism>
<keyword evidence="8" id="KW-0807">Transducer</keyword>
<keyword evidence="2 10" id="KW-0812">Transmembrane</keyword>
<feature type="domain" description="G-protein coupled receptors family 3 profile" evidence="13">
    <location>
        <begin position="440"/>
        <end position="582"/>
    </location>
</feature>
<dbReference type="InterPro" id="IPR002455">
    <property type="entry name" value="GPCR3_GABA-B"/>
</dbReference>
<feature type="transmembrane region" description="Helical" evidence="10">
    <location>
        <begin position="277"/>
        <end position="295"/>
    </location>
</feature>
<feature type="compositionally biased region" description="Basic and acidic residues" evidence="9">
    <location>
        <begin position="686"/>
        <end position="699"/>
    </location>
</feature>
<feature type="transmembrane region" description="Helical" evidence="10">
    <location>
        <begin position="311"/>
        <end position="331"/>
    </location>
</feature>
<dbReference type="GO" id="GO:0004965">
    <property type="term" value="F:G protein-coupled GABA receptor activity"/>
    <property type="evidence" value="ECO:0007669"/>
    <property type="project" value="InterPro"/>
</dbReference>
<evidence type="ECO:0000256" key="10">
    <source>
        <dbReference type="SAM" id="Phobius"/>
    </source>
</evidence>
<dbReference type="Pfam" id="PF00650">
    <property type="entry name" value="CRAL_TRIO"/>
    <property type="match status" value="1"/>
</dbReference>
<dbReference type="AlphaFoldDB" id="A0A9N8EY75"/>
<feature type="signal peptide" evidence="11">
    <location>
        <begin position="1"/>
        <end position="25"/>
    </location>
</feature>
<feature type="compositionally biased region" description="Acidic residues" evidence="9">
    <location>
        <begin position="725"/>
        <end position="734"/>
    </location>
</feature>
<sequence>MMMWERLSLCLGPLLVVLPVVEVVSLSLASLESLRGATSHTNSNSHKQQRAIERSLEIAKAQGYDTLFGRDAICWSTQQQERQRLVPCPVGNALVGEAPTLSDDDRVLRTGVAYNYTATVELNLTSLGFDVSSSWTSETIVDVEVSFVACGVGLLGGMCSPQVVDDYNTAQRIRGTQQSMSIPHSVGQQLIQSPWVERQLNMSNDTAGASIHQFQETIPFRVEVPGDYVVIAMVRIKQEQDQRVLEMANHAMTDETKILLRFQEPVQIQGVTPEIRIGSYVTIAMGASVLLWLLFQSIRYRHSQVLQVSQGRFLSVFLLAGVIATTASFLLDPKQDAYCQWGAPLVLCSLQLFYAITLGRVWRIHAIVSPAVMKLTHHITTNTNTTDQRRRRTSTTSTSDTMMETLLFRPIQKLTSYVVTWENQSRPTSLRKSISELQLVLVVTLFTVPQVLLQLLGATLQPRQITFTTTTDNDTARQYCRSSTAVGGSFFFYGCLVFVGLMISLLLMARYTRRLPSLFNESRVIFDSVLSSLTLLAVGAGFLLIGSGTGTGSHNNDPSLEYLVCVMVILCATLQASLRLMLPKLKMAWRGETIVVSELVCEHSRLMRQKLEKYASRRKQQQQQQQQSNGDHHHHWWTHTRSSAQSSENQNNNNNNNSTNNQDSFSTVGSVWTTQLRATTNMMPDETSRGFDDTTRDDSDCLSPLSRNKQEDDGSSIRTSMAVVDGDDDNETEDPPEKRRSTVRFNGEDLNDSENNNNNNNDTVRKVTRRRRHSSVRAGNHNNNNNPPPLMMVSTSRPPEWKLLLKMMDLEHSLSAINKNIMSGRPVSEGDWEEVRAMLSRLGRIFDEQIIFEWDQETAAVRRPQPSRACVVETKEDKMTRDISLRILDLVCEDEAAEDVEDSISVYMNASLHSAAIEEMQSTHFGTATNPLAVSPREKLQEPDFSKLGEVLCDGPLRFSPEVAERSIVQQVQALPVMEQESCLQLKKDWEDDLDHSAMEGESHARQKLLSDEMILRFLRHSEGRDARHLQLATWRKMKQFDPKYQSLTAKSLDEQVSTKTLFPLPGIKTLEGGCDCFYMRPCRFNPRDVSTTSVINNLVYCMSTMLEKEDACTNGIGFVACMDSWTMKHFSPDYCFQFMQGLQGYLTPVKVVLFLIVNPPPWFGKVWAIMKPMLSKEFQKKVKMIPECQLDQYLEPGFQQYLPDDMMTGQADTGELVRDWLTYRNYLESNTVETLSNSASSEDDALCRRCEWP</sequence>
<evidence type="ECO:0000256" key="9">
    <source>
        <dbReference type="SAM" id="MobiDB-lite"/>
    </source>
</evidence>
<dbReference type="SMART" id="SM00516">
    <property type="entry name" value="SEC14"/>
    <property type="match status" value="1"/>
</dbReference>
<dbReference type="GO" id="GO:0038039">
    <property type="term" value="C:G protein-coupled receptor heterodimeric complex"/>
    <property type="evidence" value="ECO:0007669"/>
    <property type="project" value="TreeGrafter"/>
</dbReference>
<evidence type="ECO:0000259" key="12">
    <source>
        <dbReference type="PROSITE" id="PS50191"/>
    </source>
</evidence>
<dbReference type="Proteomes" id="UP001153069">
    <property type="component" value="Unassembled WGS sequence"/>
</dbReference>
<evidence type="ECO:0008006" key="16">
    <source>
        <dbReference type="Google" id="ProtNLM"/>
    </source>
</evidence>
<evidence type="ECO:0000256" key="7">
    <source>
        <dbReference type="ARBA" id="ARBA00023180"/>
    </source>
</evidence>
<dbReference type="Gene3D" id="3.40.525.10">
    <property type="entry name" value="CRAL-TRIO lipid binding domain"/>
    <property type="match status" value="1"/>
</dbReference>
<feature type="domain" description="CRAL-TRIO" evidence="12">
    <location>
        <begin position="1050"/>
        <end position="1206"/>
    </location>
</feature>
<dbReference type="PANTHER" id="PTHR10519:SF20">
    <property type="entry name" value="G-PROTEIN COUPLED RECEPTOR 156-RELATED"/>
    <property type="match status" value="1"/>
</dbReference>
<gene>
    <name evidence="14" type="ORF">SEMRO_2823_G337990.1</name>
</gene>
<evidence type="ECO:0000256" key="4">
    <source>
        <dbReference type="ARBA" id="ARBA00023040"/>
    </source>
</evidence>
<dbReference type="InterPro" id="IPR017978">
    <property type="entry name" value="GPCR_3_C"/>
</dbReference>
<dbReference type="GO" id="GO:0007214">
    <property type="term" value="P:gamma-aminobutyric acid signaling pathway"/>
    <property type="evidence" value="ECO:0007669"/>
    <property type="project" value="TreeGrafter"/>
</dbReference>
<keyword evidence="11" id="KW-0732">Signal</keyword>
<accession>A0A9N8EY75</accession>
<feature type="compositionally biased region" description="Polar residues" evidence="9">
    <location>
        <begin position="667"/>
        <end position="682"/>
    </location>
</feature>